<name>A0ABP9GVC8_9FLAO</name>
<accession>A0ABP9GVC8</accession>
<comment type="caution">
    <text evidence="2">The sequence shown here is derived from an EMBL/GenBank/DDBJ whole genome shotgun (WGS) entry which is preliminary data.</text>
</comment>
<gene>
    <name evidence="2" type="ORF">GCM10023314_30170</name>
</gene>
<dbReference type="EMBL" id="BAABJJ010000044">
    <property type="protein sequence ID" value="GAA4954485.1"/>
    <property type="molecule type" value="Genomic_DNA"/>
</dbReference>
<organism evidence="2 3">
    <name type="scientific">Algibacter agarivorans</name>
    <dbReference type="NCBI Taxonomy" id="1109741"/>
    <lineage>
        <taxon>Bacteria</taxon>
        <taxon>Pseudomonadati</taxon>
        <taxon>Bacteroidota</taxon>
        <taxon>Flavobacteriia</taxon>
        <taxon>Flavobacteriales</taxon>
        <taxon>Flavobacteriaceae</taxon>
        <taxon>Algibacter</taxon>
    </lineage>
</organism>
<dbReference type="Proteomes" id="UP001501302">
    <property type="component" value="Unassembled WGS sequence"/>
</dbReference>
<dbReference type="Pfam" id="PF06452">
    <property type="entry name" value="CBM9_1"/>
    <property type="match status" value="1"/>
</dbReference>
<keyword evidence="3" id="KW-1185">Reference proteome</keyword>
<protein>
    <recommendedName>
        <fullName evidence="1">Carbohydrate-binding domain-containing protein</fullName>
    </recommendedName>
</protein>
<dbReference type="SUPFAM" id="SSF49344">
    <property type="entry name" value="CBD9-like"/>
    <property type="match status" value="1"/>
</dbReference>
<evidence type="ECO:0000313" key="3">
    <source>
        <dbReference type="Proteomes" id="UP001501302"/>
    </source>
</evidence>
<sequence length="216" mass="25249">MSKVYCVELLKKGQLNFKNKDNSKLWSKANVLEEFVSPWDKHSISKIVFRALWDSKNLYFRFKVYDPDLYIDTTDNSKSSINNSDRVELFFRSDKNMNPYYCLEIDPTPRIMDFKAGPNKQFDFNFSWPLGDLEVLSSIEKTHFIVEGAISIKSLVAFGLLKNGQIEAGIFRAKYNKRKDGNYEPTWVTWINPMTETPNFHIASSFGILKFENYPY</sequence>
<dbReference type="Gene3D" id="2.60.40.1190">
    <property type="match status" value="1"/>
</dbReference>
<dbReference type="InterPro" id="IPR010502">
    <property type="entry name" value="Carb-bd_dom_fam9"/>
</dbReference>
<feature type="domain" description="Carbohydrate-binding" evidence="1">
    <location>
        <begin position="24"/>
        <end position="212"/>
    </location>
</feature>
<proteinExistence type="predicted"/>
<evidence type="ECO:0000313" key="2">
    <source>
        <dbReference type="EMBL" id="GAA4954485.1"/>
    </source>
</evidence>
<evidence type="ECO:0000259" key="1">
    <source>
        <dbReference type="Pfam" id="PF06452"/>
    </source>
</evidence>
<dbReference type="RefSeq" id="WP_345193517.1">
    <property type="nucleotide sequence ID" value="NZ_BAABJJ010000044.1"/>
</dbReference>
<reference evidence="3" key="1">
    <citation type="journal article" date="2019" name="Int. J. Syst. Evol. Microbiol.">
        <title>The Global Catalogue of Microorganisms (GCM) 10K type strain sequencing project: providing services to taxonomists for standard genome sequencing and annotation.</title>
        <authorList>
            <consortium name="The Broad Institute Genomics Platform"/>
            <consortium name="The Broad Institute Genome Sequencing Center for Infectious Disease"/>
            <person name="Wu L."/>
            <person name="Ma J."/>
        </authorList>
    </citation>
    <scope>NUCLEOTIDE SEQUENCE [LARGE SCALE GENOMIC DNA]</scope>
    <source>
        <strain evidence="3">JCM 18285</strain>
    </source>
</reference>